<dbReference type="SMART" id="SM00220">
    <property type="entry name" value="S_TKc"/>
    <property type="match status" value="1"/>
</dbReference>
<evidence type="ECO:0000256" key="3">
    <source>
        <dbReference type="ARBA" id="ARBA00022527"/>
    </source>
</evidence>
<proteinExistence type="inferred from homology"/>
<evidence type="ECO:0000256" key="8">
    <source>
        <dbReference type="ARBA" id="ARBA00047899"/>
    </source>
</evidence>
<feature type="domain" description="Protein kinase" evidence="11">
    <location>
        <begin position="1"/>
        <end position="217"/>
    </location>
</feature>
<dbReference type="GO" id="GO:0005737">
    <property type="term" value="C:cytoplasm"/>
    <property type="evidence" value="ECO:0007669"/>
    <property type="project" value="TreeGrafter"/>
</dbReference>
<accession>A0A9Y4JTK9</accession>
<evidence type="ECO:0000256" key="7">
    <source>
        <dbReference type="ARBA" id="ARBA00022840"/>
    </source>
</evidence>
<comment type="catalytic activity">
    <reaction evidence="9">
        <text>L-seryl-[protein] + ATP = O-phospho-L-seryl-[protein] + ADP + H(+)</text>
        <dbReference type="Rhea" id="RHEA:17989"/>
        <dbReference type="Rhea" id="RHEA-COMP:9863"/>
        <dbReference type="Rhea" id="RHEA-COMP:11604"/>
        <dbReference type="ChEBI" id="CHEBI:15378"/>
        <dbReference type="ChEBI" id="CHEBI:29999"/>
        <dbReference type="ChEBI" id="CHEBI:30616"/>
        <dbReference type="ChEBI" id="CHEBI:83421"/>
        <dbReference type="ChEBI" id="CHEBI:456216"/>
        <dbReference type="EC" id="2.7.11.1"/>
    </reaction>
</comment>
<keyword evidence="5" id="KW-0547">Nucleotide-binding</keyword>
<dbReference type="RefSeq" id="XP_008282250.1">
    <property type="nucleotide sequence ID" value="XM_008284028.1"/>
</dbReference>
<evidence type="ECO:0000313" key="12">
    <source>
        <dbReference type="Proteomes" id="UP000694891"/>
    </source>
</evidence>
<feature type="region of interest" description="Disordered" evidence="10">
    <location>
        <begin position="1"/>
        <end position="20"/>
    </location>
</feature>
<keyword evidence="12" id="KW-1185">Reference proteome</keyword>
<dbReference type="GeneID" id="103358880"/>
<dbReference type="SUPFAM" id="SSF56112">
    <property type="entry name" value="Protein kinase-like (PK-like)"/>
    <property type="match status" value="1"/>
</dbReference>
<gene>
    <name evidence="13" type="primary">LOC103358880</name>
</gene>
<dbReference type="Proteomes" id="UP000694891">
    <property type="component" value="Unplaced"/>
</dbReference>
<comment type="catalytic activity">
    <reaction evidence="8">
        <text>L-threonyl-[protein] + ATP = O-phospho-L-threonyl-[protein] + ADP + H(+)</text>
        <dbReference type="Rhea" id="RHEA:46608"/>
        <dbReference type="Rhea" id="RHEA-COMP:11060"/>
        <dbReference type="Rhea" id="RHEA-COMP:11605"/>
        <dbReference type="ChEBI" id="CHEBI:15378"/>
        <dbReference type="ChEBI" id="CHEBI:30013"/>
        <dbReference type="ChEBI" id="CHEBI:30616"/>
        <dbReference type="ChEBI" id="CHEBI:61977"/>
        <dbReference type="ChEBI" id="CHEBI:456216"/>
        <dbReference type="EC" id="2.7.11.1"/>
    </reaction>
</comment>
<dbReference type="EC" id="2.7.11.1" evidence="2"/>
<evidence type="ECO:0000256" key="6">
    <source>
        <dbReference type="ARBA" id="ARBA00022777"/>
    </source>
</evidence>
<keyword evidence="6" id="KW-0418">Kinase</keyword>
<keyword evidence="4" id="KW-0808">Transferase</keyword>
<dbReference type="AlphaFoldDB" id="A0A9Y4JTK9"/>
<dbReference type="Gene3D" id="1.10.510.10">
    <property type="entry name" value="Transferase(Phosphotransferase) domain 1"/>
    <property type="match status" value="1"/>
</dbReference>
<evidence type="ECO:0000259" key="11">
    <source>
        <dbReference type="PROSITE" id="PS50011"/>
    </source>
</evidence>
<sequence>MFSDSSPEQISVSSGKNPGSVGRSTVVSLLDWFLLDGKLILVMERPVHTCDLHKYLQDKGCLEEREAKMILRQLVDAAMDMRCKGVFHGDMTLQNVLLEFSGWVPRVRVINLGCGTFSTESSHCSYSGTPAFAPPEWFLNGMYCCGPTTVWQLGGLFHSMLNGQGRFSTPTIMYKGADISRKLSADCKMLLDMCLARDPAQRATLEELQACPALSRH</sequence>
<comment type="similarity">
    <text evidence="1">Belongs to the protein kinase superfamily. CAMK Ser/Thr protein kinase family. PIM subfamily.</text>
</comment>
<evidence type="ECO:0000256" key="5">
    <source>
        <dbReference type="ARBA" id="ARBA00022741"/>
    </source>
</evidence>
<dbReference type="InterPro" id="IPR051138">
    <property type="entry name" value="PIM_Ser/Thr_kinase"/>
</dbReference>
<dbReference type="InterPro" id="IPR011009">
    <property type="entry name" value="Kinase-like_dom_sf"/>
</dbReference>
<evidence type="ECO:0000256" key="1">
    <source>
        <dbReference type="ARBA" id="ARBA00005505"/>
    </source>
</evidence>
<keyword evidence="3" id="KW-0723">Serine/threonine-protein kinase</keyword>
<keyword evidence="7" id="KW-0067">ATP-binding</keyword>
<dbReference type="InterPro" id="IPR000719">
    <property type="entry name" value="Prot_kinase_dom"/>
</dbReference>
<dbReference type="Pfam" id="PF00069">
    <property type="entry name" value="Pkinase"/>
    <property type="match status" value="1"/>
</dbReference>
<dbReference type="PROSITE" id="PS50011">
    <property type="entry name" value="PROTEIN_KINASE_DOM"/>
    <property type="match status" value="1"/>
</dbReference>
<protein>
    <recommendedName>
        <fullName evidence="2">non-specific serine/threonine protein kinase</fullName>
        <ecNumber evidence="2">2.7.11.1</ecNumber>
    </recommendedName>
</protein>
<evidence type="ECO:0000256" key="2">
    <source>
        <dbReference type="ARBA" id="ARBA00012513"/>
    </source>
</evidence>
<dbReference type="Gene3D" id="3.30.200.20">
    <property type="entry name" value="Phosphorylase Kinase, domain 1"/>
    <property type="match status" value="1"/>
</dbReference>
<dbReference type="GO" id="GO:0043066">
    <property type="term" value="P:negative regulation of apoptotic process"/>
    <property type="evidence" value="ECO:0007669"/>
    <property type="project" value="TreeGrafter"/>
</dbReference>
<dbReference type="GO" id="GO:0005524">
    <property type="term" value="F:ATP binding"/>
    <property type="evidence" value="ECO:0007669"/>
    <property type="project" value="UniProtKB-KW"/>
</dbReference>
<dbReference type="GO" id="GO:0007346">
    <property type="term" value="P:regulation of mitotic cell cycle"/>
    <property type="evidence" value="ECO:0007669"/>
    <property type="project" value="TreeGrafter"/>
</dbReference>
<dbReference type="InterPro" id="IPR008266">
    <property type="entry name" value="Tyr_kinase_AS"/>
</dbReference>
<evidence type="ECO:0000256" key="10">
    <source>
        <dbReference type="SAM" id="MobiDB-lite"/>
    </source>
</evidence>
<dbReference type="PROSITE" id="PS00109">
    <property type="entry name" value="PROTEIN_KINASE_TYR"/>
    <property type="match status" value="1"/>
</dbReference>
<dbReference type="PANTHER" id="PTHR22984:SF11">
    <property type="entry name" value="AURORA KINASE-RELATED"/>
    <property type="match status" value="1"/>
</dbReference>
<evidence type="ECO:0000256" key="9">
    <source>
        <dbReference type="ARBA" id="ARBA00048679"/>
    </source>
</evidence>
<dbReference type="GO" id="GO:0004674">
    <property type="term" value="F:protein serine/threonine kinase activity"/>
    <property type="evidence" value="ECO:0007669"/>
    <property type="project" value="UniProtKB-KW"/>
</dbReference>
<reference evidence="13" key="1">
    <citation type="submission" date="2025-08" db="UniProtKB">
        <authorList>
            <consortium name="RefSeq"/>
        </authorList>
    </citation>
    <scope>IDENTIFICATION</scope>
</reference>
<evidence type="ECO:0000256" key="4">
    <source>
        <dbReference type="ARBA" id="ARBA00022679"/>
    </source>
</evidence>
<name>A0A9Y4JTK9_9TELE</name>
<organism evidence="12 13">
    <name type="scientific">Stegastes partitus</name>
    <name type="common">bicolor damselfish</name>
    <dbReference type="NCBI Taxonomy" id="144197"/>
    <lineage>
        <taxon>Eukaryota</taxon>
        <taxon>Metazoa</taxon>
        <taxon>Chordata</taxon>
        <taxon>Craniata</taxon>
        <taxon>Vertebrata</taxon>
        <taxon>Euteleostomi</taxon>
        <taxon>Actinopterygii</taxon>
        <taxon>Neopterygii</taxon>
        <taxon>Teleostei</taxon>
        <taxon>Neoteleostei</taxon>
        <taxon>Acanthomorphata</taxon>
        <taxon>Ovalentaria</taxon>
        <taxon>Pomacentridae</taxon>
        <taxon>Stegastes</taxon>
    </lineage>
</organism>
<evidence type="ECO:0000313" key="13">
    <source>
        <dbReference type="RefSeq" id="XP_008282250.1"/>
    </source>
</evidence>
<dbReference type="PANTHER" id="PTHR22984">
    <property type="entry name" value="SERINE/THREONINE-PROTEIN KINASE PIM"/>
    <property type="match status" value="1"/>
</dbReference>